<dbReference type="Gene3D" id="3.40.50.720">
    <property type="entry name" value="NAD(P)-binding Rossmann-like Domain"/>
    <property type="match status" value="1"/>
</dbReference>
<sequence>MSGFLGCLPCNSDGKKESGDGTLTPVIPVQYEIESKTLHLPSDTSFDSEPEFSKDEKTVTKKDPPWNEPSRNEAARSNRALVVAAKGAYALIDYEFPTLAYGKEVVTRNLATGLNPIDFKTVDYNFCLPEFPWVTGRGMAGAVEVVGEEGFKVGDRVWTRLGLGMGCKRKFTGTYYRERRAGCFQQFVTVPSHTVLHLPSNLSFDSAACLGIAALTAAMTLWRWLQVPMSPPSPQPTLTSVVEEKKEYLLIWRGSTVTGQFAIQIAKRCGLDVIAVTSAKTRSLAENLGAIVVVRDGKTEDEIVSELRRNGEDNIIRAIDLVATHTANFCLKAFSKDEGQKCLFAPLAMISSKAQVPENVTVETVEMKQFVLSKESRVYAVELNRLIEEGAIVLAGLEVLDGGLDVVVEGLEVEEGGYPENGG</sequence>
<evidence type="ECO:0000256" key="2">
    <source>
        <dbReference type="ARBA" id="ARBA00023002"/>
    </source>
</evidence>
<dbReference type="Pfam" id="PF08240">
    <property type="entry name" value="ADH_N"/>
    <property type="match status" value="1"/>
</dbReference>
<dbReference type="AlphaFoldDB" id="A0A1L7X7Q0"/>
<feature type="domain" description="Enoyl reductase (ER)" evidence="4">
    <location>
        <begin position="87"/>
        <end position="408"/>
    </location>
</feature>
<dbReference type="InterPro" id="IPR013154">
    <property type="entry name" value="ADH-like_N"/>
</dbReference>
<dbReference type="OrthoDB" id="10257049at2759"/>
<dbReference type="Proteomes" id="UP000184330">
    <property type="component" value="Unassembled WGS sequence"/>
</dbReference>
<dbReference type="Gene3D" id="3.90.180.10">
    <property type="entry name" value="Medium-chain alcohol dehydrogenases, catalytic domain"/>
    <property type="match status" value="1"/>
</dbReference>
<keyword evidence="2" id="KW-0560">Oxidoreductase</keyword>
<feature type="compositionally biased region" description="Basic and acidic residues" evidence="3">
    <location>
        <begin position="51"/>
        <end position="74"/>
    </location>
</feature>
<accession>A0A1L7X7Q0</accession>
<dbReference type="STRING" id="576137.A0A1L7X7Q0"/>
<dbReference type="GO" id="GO:0016651">
    <property type="term" value="F:oxidoreductase activity, acting on NAD(P)H"/>
    <property type="evidence" value="ECO:0007669"/>
    <property type="project" value="InterPro"/>
</dbReference>
<proteinExistence type="inferred from homology"/>
<dbReference type="InterPro" id="IPR020843">
    <property type="entry name" value="ER"/>
</dbReference>
<evidence type="ECO:0000259" key="4">
    <source>
        <dbReference type="SMART" id="SM00829"/>
    </source>
</evidence>
<dbReference type="CDD" id="cd08249">
    <property type="entry name" value="enoyl_reductase_like"/>
    <property type="match status" value="1"/>
</dbReference>
<evidence type="ECO:0000313" key="6">
    <source>
        <dbReference type="Proteomes" id="UP000184330"/>
    </source>
</evidence>
<evidence type="ECO:0000313" key="5">
    <source>
        <dbReference type="EMBL" id="CZR61048.1"/>
    </source>
</evidence>
<feature type="region of interest" description="Disordered" evidence="3">
    <location>
        <begin position="38"/>
        <end position="74"/>
    </location>
</feature>
<dbReference type="SUPFAM" id="SSF50129">
    <property type="entry name" value="GroES-like"/>
    <property type="match status" value="1"/>
</dbReference>
<evidence type="ECO:0000256" key="1">
    <source>
        <dbReference type="ARBA" id="ARBA00008072"/>
    </source>
</evidence>
<comment type="similarity">
    <text evidence="1">Belongs to the zinc-containing alcohol dehydrogenase family.</text>
</comment>
<dbReference type="InterPro" id="IPR011032">
    <property type="entry name" value="GroES-like_sf"/>
</dbReference>
<dbReference type="PANTHER" id="PTHR45348">
    <property type="entry name" value="HYPOTHETICAL OXIDOREDUCTASE (EUROFUNG)"/>
    <property type="match status" value="1"/>
</dbReference>
<reference evidence="5 6" key="1">
    <citation type="submission" date="2016-03" db="EMBL/GenBank/DDBJ databases">
        <authorList>
            <person name="Ploux O."/>
        </authorList>
    </citation>
    <scope>NUCLEOTIDE SEQUENCE [LARGE SCALE GENOMIC DNA]</scope>
    <source>
        <strain evidence="5 6">UAMH 11012</strain>
    </source>
</reference>
<name>A0A1L7X7Q0_9HELO</name>
<feature type="region of interest" description="Disordered" evidence="3">
    <location>
        <begin position="1"/>
        <end position="25"/>
    </location>
</feature>
<dbReference type="SMART" id="SM00829">
    <property type="entry name" value="PKS_ER"/>
    <property type="match status" value="1"/>
</dbReference>
<dbReference type="EMBL" id="FJOG01000017">
    <property type="protein sequence ID" value="CZR61048.1"/>
    <property type="molecule type" value="Genomic_DNA"/>
</dbReference>
<dbReference type="PANTHER" id="PTHR45348:SF2">
    <property type="entry name" value="ZINC-TYPE ALCOHOL DEHYDROGENASE-LIKE PROTEIN C2E1P3.01"/>
    <property type="match status" value="1"/>
</dbReference>
<protein>
    <recommendedName>
        <fullName evidence="4">Enoyl reductase (ER) domain-containing protein</fullName>
    </recommendedName>
</protein>
<organism evidence="5 6">
    <name type="scientific">Phialocephala subalpina</name>
    <dbReference type="NCBI Taxonomy" id="576137"/>
    <lineage>
        <taxon>Eukaryota</taxon>
        <taxon>Fungi</taxon>
        <taxon>Dikarya</taxon>
        <taxon>Ascomycota</taxon>
        <taxon>Pezizomycotina</taxon>
        <taxon>Leotiomycetes</taxon>
        <taxon>Helotiales</taxon>
        <taxon>Mollisiaceae</taxon>
        <taxon>Phialocephala</taxon>
        <taxon>Phialocephala fortinii species complex</taxon>
    </lineage>
</organism>
<dbReference type="InterPro" id="IPR036291">
    <property type="entry name" value="NAD(P)-bd_dom_sf"/>
</dbReference>
<gene>
    <name evidence="5" type="ORF">PAC_10944</name>
</gene>
<dbReference type="SUPFAM" id="SSF51735">
    <property type="entry name" value="NAD(P)-binding Rossmann-fold domains"/>
    <property type="match status" value="1"/>
</dbReference>
<dbReference type="InterPro" id="IPR047122">
    <property type="entry name" value="Trans-enoyl_RdTase-like"/>
</dbReference>
<evidence type="ECO:0000256" key="3">
    <source>
        <dbReference type="SAM" id="MobiDB-lite"/>
    </source>
</evidence>
<keyword evidence="6" id="KW-1185">Reference proteome</keyword>